<sequence>MSVELDPPELHFKRPFDKEVSQILRLTNPHNEPVAFKVKTTAPKQYCVRPNSGRIDPGGYVEVQVLLQAMKQDPAPDAKCKDKFLVQSVAVTADQEFANQWSHIEQTNKAAIQERKIRVAFLPADAATPAPKTNGVAASQGGAPSFSSPIAASTPHDNIENRHVESARSPVADSPAASFMTSVPTNGDDLKAQLAAAQDQIAQLKNKATEQGELRQRQGVKKLEDAGFPNAAQALAHPQSAGVPLQWVAILIFLAFLVGWWVF</sequence>
<dbReference type="GO" id="GO:0160214">
    <property type="term" value="F:endoplasmic reticulum-plasma membrane adaptor activity"/>
    <property type="evidence" value="ECO:0007669"/>
    <property type="project" value="UniProtKB-ARBA"/>
</dbReference>
<dbReference type="PROSITE" id="PS50202">
    <property type="entry name" value="MSP"/>
    <property type="match status" value="1"/>
</dbReference>
<dbReference type="GO" id="GO:0035091">
    <property type="term" value="F:phosphatidylinositol binding"/>
    <property type="evidence" value="ECO:0007669"/>
    <property type="project" value="UniProtKB-ARBA"/>
</dbReference>
<comment type="caution">
    <text evidence="10">The sequence shown here is derived from an EMBL/GenBank/DDBJ whole genome shotgun (WGS) entry which is preliminary data.</text>
</comment>
<keyword evidence="6" id="KW-0175">Coiled coil</keyword>
<dbReference type="GO" id="GO:0007009">
    <property type="term" value="P:plasma membrane organization"/>
    <property type="evidence" value="ECO:0007669"/>
    <property type="project" value="UniProtKB-ARBA"/>
</dbReference>
<dbReference type="Gene3D" id="2.60.40.10">
    <property type="entry name" value="Immunoglobulins"/>
    <property type="match status" value="1"/>
</dbReference>
<dbReference type="GO" id="GO:0090158">
    <property type="term" value="P:endoplasmic reticulum membrane organization"/>
    <property type="evidence" value="ECO:0007669"/>
    <property type="project" value="TreeGrafter"/>
</dbReference>
<evidence type="ECO:0000256" key="1">
    <source>
        <dbReference type="ARBA" id="ARBA00004163"/>
    </source>
</evidence>
<gene>
    <name evidence="10" type="ORF">EJ08DRAFT_687123</name>
</gene>
<reference evidence="10" key="1">
    <citation type="journal article" date="2020" name="Stud. Mycol.">
        <title>101 Dothideomycetes genomes: a test case for predicting lifestyles and emergence of pathogens.</title>
        <authorList>
            <person name="Haridas S."/>
            <person name="Albert R."/>
            <person name="Binder M."/>
            <person name="Bloem J."/>
            <person name="Labutti K."/>
            <person name="Salamov A."/>
            <person name="Andreopoulos B."/>
            <person name="Baker S."/>
            <person name="Barry K."/>
            <person name="Bills G."/>
            <person name="Bluhm B."/>
            <person name="Cannon C."/>
            <person name="Castanera R."/>
            <person name="Culley D."/>
            <person name="Daum C."/>
            <person name="Ezra D."/>
            <person name="Gonzalez J."/>
            <person name="Henrissat B."/>
            <person name="Kuo A."/>
            <person name="Liang C."/>
            <person name="Lipzen A."/>
            <person name="Lutzoni F."/>
            <person name="Magnuson J."/>
            <person name="Mondo S."/>
            <person name="Nolan M."/>
            <person name="Ohm R."/>
            <person name="Pangilinan J."/>
            <person name="Park H.-J."/>
            <person name="Ramirez L."/>
            <person name="Alfaro M."/>
            <person name="Sun H."/>
            <person name="Tritt A."/>
            <person name="Yoshinaga Y."/>
            <person name="Zwiers L.-H."/>
            <person name="Turgeon B."/>
            <person name="Goodwin S."/>
            <person name="Spatafora J."/>
            <person name="Crous P."/>
            <person name="Grigoriev I."/>
        </authorList>
    </citation>
    <scope>NUCLEOTIDE SEQUENCE</scope>
    <source>
        <strain evidence="10">CBS 130266</strain>
    </source>
</reference>
<dbReference type="GO" id="GO:0001786">
    <property type="term" value="F:phosphatidylserine binding"/>
    <property type="evidence" value="ECO:0007669"/>
    <property type="project" value="UniProtKB-ARBA"/>
</dbReference>
<evidence type="ECO:0000256" key="3">
    <source>
        <dbReference type="ARBA" id="ARBA00022692"/>
    </source>
</evidence>
<comment type="similarity">
    <text evidence="2">Belongs to the VAMP-associated protein (VAP) (TC 9.B.17) family.</text>
</comment>
<keyword evidence="3 8" id="KW-0812">Transmembrane</keyword>
<dbReference type="GO" id="GO:0033149">
    <property type="term" value="F:FFAT motif binding"/>
    <property type="evidence" value="ECO:0007669"/>
    <property type="project" value="TreeGrafter"/>
</dbReference>
<protein>
    <submittedName>
        <fullName evidence="10">Vesicle-associated membrane protein-associated protein A</fullName>
    </submittedName>
</protein>
<evidence type="ECO:0000256" key="4">
    <source>
        <dbReference type="ARBA" id="ARBA00022989"/>
    </source>
</evidence>
<dbReference type="PANTHER" id="PTHR10809">
    <property type="entry name" value="VESICLE-ASSOCIATED MEMBRANE PROTEIN-ASSOCIATED PROTEIN"/>
    <property type="match status" value="1"/>
</dbReference>
<keyword evidence="4 8" id="KW-1133">Transmembrane helix</keyword>
<feature type="coiled-coil region" evidence="6">
    <location>
        <begin position="187"/>
        <end position="214"/>
    </location>
</feature>
<evidence type="ECO:0000256" key="8">
    <source>
        <dbReference type="SAM" id="Phobius"/>
    </source>
</evidence>
<accession>A0A9P4U0E4</accession>
<dbReference type="InterPro" id="IPR000535">
    <property type="entry name" value="MSP_dom"/>
</dbReference>
<keyword evidence="11" id="KW-1185">Reference proteome</keyword>
<dbReference type="SUPFAM" id="SSF49354">
    <property type="entry name" value="PapD-like"/>
    <property type="match status" value="1"/>
</dbReference>
<feature type="region of interest" description="Disordered" evidence="7">
    <location>
        <begin position="131"/>
        <end position="156"/>
    </location>
</feature>
<dbReference type="PIRSF" id="PIRSF019693">
    <property type="entry name" value="VAMP-associated"/>
    <property type="match status" value="1"/>
</dbReference>
<feature type="domain" description="MSP" evidence="9">
    <location>
        <begin position="2"/>
        <end position="122"/>
    </location>
</feature>
<evidence type="ECO:0000256" key="6">
    <source>
        <dbReference type="SAM" id="Coils"/>
    </source>
</evidence>
<comment type="subcellular location">
    <subcellularLocation>
        <location evidence="1">Endoplasmic reticulum membrane</location>
        <topology evidence="1">Single-pass type IV membrane protein</topology>
    </subcellularLocation>
</comment>
<dbReference type="GO" id="GO:0061709">
    <property type="term" value="P:reticulophagy"/>
    <property type="evidence" value="ECO:0007669"/>
    <property type="project" value="UniProtKB-ARBA"/>
</dbReference>
<proteinExistence type="inferred from homology"/>
<dbReference type="GO" id="GO:0160219">
    <property type="term" value="C:cortical endoplasmic reticulum membrane"/>
    <property type="evidence" value="ECO:0007669"/>
    <property type="project" value="UniProtKB-ARBA"/>
</dbReference>
<keyword evidence="5 8" id="KW-0472">Membrane</keyword>
<dbReference type="PANTHER" id="PTHR10809:SF6">
    <property type="entry name" value="AT11025P-RELATED"/>
    <property type="match status" value="1"/>
</dbReference>
<evidence type="ECO:0000313" key="10">
    <source>
        <dbReference type="EMBL" id="KAF2431812.1"/>
    </source>
</evidence>
<dbReference type="GO" id="GO:0005886">
    <property type="term" value="C:plasma membrane"/>
    <property type="evidence" value="ECO:0007669"/>
    <property type="project" value="TreeGrafter"/>
</dbReference>
<dbReference type="GO" id="GO:0061817">
    <property type="term" value="P:endoplasmic reticulum-plasma membrane tethering"/>
    <property type="evidence" value="ECO:0007669"/>
    <property type="project" value="UniProtKB-ARBA"/>
</dbReference>
<dbReference type="EMBL" id="MU007029">
    <property type="protein sequence ID" value="KAF2431812.1"/>
    <property type="molecule type" value="Genomic_DNA"/>
</dbReference>
<dbReference type="Proteomes" id="UP000800235">
    <property type="component" value="Unassembled WGS sequence"/>
</dbReference>
<dbReference type="InterPro" id="IPR008962">
    <property type="entry name" value="PapD-like_sf"/>
</dbReference>
<evidence type="ECO:0000256" key="5">
    <source>
        <dbReference type="ARBA" id="ARBA00023136"/>
    </source>
</evidence>
<dbReference type="GO" id="GO:1902647">
    <property type="term" value="P:negative regulation of 1-phosphatidyl-1D-myo-inositol 4,5-bisphosphate biosynthetic process"/>
    <property type="evidence" value="ECO:0007669"/>
    <property type="project" value="UniProtKB-ARBA"/>
</dbReference>
<name>A0A9P4U0E4_9PEZI</name>
<dbReference type="AlphaFoldDB" id="A0A9P4U0E4"/>
<dbReference type="GO" id="GO:0051685">
    <property type="term" value="P:maintenance of ER location"/>
    <property type="evidence" value="ECO:0007669"/>
    <property type="project" value="UniProtKB-ARBA"/>
</dbReference>
<evidence type="ECO:0000259" key="9">
    <source>
        <dbReference type="PROSITE" id="PS50202"/>
    </source>
</evidence>
<dbReference type="Pfam" id="PF00635">
    <property type="entry name" value="Motile_Sperm"/>
    <property type="match status" value="1"/>
</dbReference>
<evidence type="ECO:0000256" key="7">
    <source>
        <dbReference type="SAM" id="MobiDB-lite"/>
    </source>
</evidence>
<dbReference type="GO" id="GO:0140506">
    <property type="term" value="F:endoplasmic reticulum-autophagosome adaptor activity"/>
    <property type="evidence" value="ECO:0007669"/>
    <property type="project" value="UniProtKB-ARBA"/>
</dbReference>
<dbReference type="OrthoDB" id="264603at2759"/>
<evidence type="ECO:0000256" key="2">
    <source>
        <dbReference type="ARBA" id="ARBA00008932"/>
    </source>
</evidence>
<dbReference type="InterPro" id="IPR016763">
    <property type="entry name" value="VAP"/>
</dbReference>
<feature type="transmembrane region" description="Helical" evidence="8">
    <location>
        <begin position="245"/>
        <end position="262"/>
    </location>
</feature>
<organism evidence="10 11">
    <name type="scientific">Tothia fuscella</name>
    <dbReference type="NCBI Taxonomy" id="1048955"/>
    <lineage>
        <taxon>Eukaryota</taxon>
        <taxon>Fungi</taxon>
        <taxon>Dikarya</taxon>
        <taxon>Ascomycota</taxon>
        <taxon>Pezizomycotina</taxon>
        <taxon>Dothideomycetes</taxon>
        <taxon>Pleosporomycetidae</taxon>
        <taxon>Venturiales</taxon>
        <taxon>Cylindrosympodiaceae</taxon>
        <taxon>Tothia</taxon>
    </lineage>
</organism>
<evidence type="ECO:0000313" key="11">
    <source>
        <dbReference type="Proteomes" id="UP000800235"/>
    </source>
</evidence>
<dbReference type="FunFam" id="2.60.40.10:FF:000813">
    <property type="entry name" value="Vesicle-associated protein 1-1"/>
    <property type="match status" value="1"/>
</dbReference>
<dbReference type="InterPro" id="IPR013783">
    <property type="entry name" value="Ig-like_fold"/>
</dbReference>